<dbReference type="GO" id="GO:0003690">
    <property type="term" value="F:double-stranded DNA binding"/>
    <property type="evidence" value="ECO:0007669"/>
    <property type="project" value="InterPro"/>
</dbReference>
<name>A0A917Y4C9_9BACI</name>
<comment type="caution">
    <text evidence="1">The sequence shown here is derived from an EMBL/GenBank/DDBJ whole genome shotgun (WGS) entry which is preliminary data.</text>
</comment>
<gene>
    <name evidence="1" type="ORF">GCM10007971_36190</name>
</gene>
<evidence type="ECO:0000313" key="2">
    <source>
        <dbReference type="Proteomes" id="UP000624041"/>
    </source>
</evidence>
<reference evidence="1" key="1">
    <citation type="journal article" date="2014" name="Int. J. Syst. Evol. Microbiol.">
        <title>Complete genome sequence of Corynebacterium casei LMG S-19264T (=DSM 44701T), isolated from a smear-ripened cheese.</title>
        <authorList>
            <consortium name="US DOE Joint Genome Institute (JGI-PGF)"/>
            <person name="Walter F."/>
            <person name="Albersmeier A."/>
            <person name="Kalinowski J."/>
            <person name="Ruckert C."/>
        </authorList>
    </citation>
    <scope>NUCLEOTIDE SEQUENCE</scope>
    <source>
        <strain evidence="1">JCM 17251</strain>
    </source>
</reference>
<dbReference type="Pfam" id="PF07352">
    <property type="entry name" value="Phage_Mu_Gam"/>
    <property type="match status" value="1"/>
</dbReference>
<dbReference type="SUPFAM" id="SSF161266">
    <property type="entry name" value="Gam-like"/>
    <property type="match status" value="1"/>
</dbReference>
<reference evidence="1" key="2">
    <citation type="submission" date="2020-09" db="EMBL/GenBank/DDBJ databases">
        <authorList>
            <person name="Sun Q."/>
            <person name="Ohkuma M."/>
        </authorList>
    </citation>
    <scope>NUCLEOTIDE SEQUENCE</scope>
    <source>
        <strain evidence="1">JCM 17251</strain>
    </source>
</reference>
<dbReference type="RefSeq" id="WP_188859405.1">
    <property type="nucleotide sequence ID" value="NZ_BMOS01000045.1"/>
</dbReference>
<organism evidence="1 2">
    <name type="scientific">Oceanobacillus indicireducens</name>
    <dbReference type="NCBI Taxonomy" id="1004261"/>
    <lineage>
        <taxon>Bacteria</taxon>
        <taxon>Bacillati</taxon>
        <taxon>Bacillota</taxon>
        <taxon>Bacilli</taxon>
        <taxon>Bacillales</taxon>
        <taxon>Bacillaceae</taxon>
        <taxon>Oceanobacillus</taxon>
    </lineage>
</organism>
<dbReference type="EMBL" id="BMOS01000045">
    <property type="protein sequence ID" value="GGN66348.1"/>
    <property type="molecule type" value="Genomic_DNA"/>
</dbReference>
<proteinExistence type="predicted"/>
<dbReference type="Proteomes" id="UP000624041">
    <property type="component" value="Unassembled WGS sequence"/>
</dbReference>
<protein>
    <submittedName>
        <fullName evidence="1">Phage protein</fullName>
    </submittedName>
</protein>
<dbReference type="InterPro" id="IPR009951">
    <property type="entry name" value="Host-nuc_inhib_Gam"/>
</dbReference>
<dbReference type="GO" id="GO:0042262">
    <property type="term" value="P:DNA protection"/>
    <property type="evidence" value="ECO:0007669"/>
    <property type="project" value="InterPro"/>
</dbReference>
<dbReference type="AlphaFoldDB" id="A0A917Y4C9"/>
<evidence type="ECO:0000313" key="1">
    <source>
        <dbReference type="EMBL" id="GGN66348.1"/>
    </source>
</evidence>
<keyword evidence="2" id="KW-1185">Reference proteome</keyword>
<sequence length="177" mass="20367">MNLHEFLDQEEQVEQEAFEIKDDQAANWALRKIKQLKEQQEENTALAEAEISKIEAWLQSVNGEAQGSIDYFQGLLAKYAMSKRESDPKFKSKKLPNGAVRFKKQQPKWHYDDKKLVESLKESGETDLIRIKEEPNKTALKKLFVVQEGKVINPGTGEVIEGVTVEEREDKFEVVTE</sequence>
<accession>A0A917Y4C9</accession>